<comment type="subcellular location">
    <subcellularLocation>
        <location evidence="1">Cytoplasm</location>
    </subcellularLocation>
</comment>
<sequence>MSAMETQTHPHPQDPWAATHQLIFRQATMDPKQRFYHHFSESVTVLQDQIEQLPSIANVGGERQEANDHILAGIAKLQNEVSDAADYTPSYDRKQYSEVIFFLILAIVDHVKLTTSPQTIKSLQDKLNETVSQIAPKSKFQFRRTSTTHIDMGAPENDPRLNPGSLSRTKPHQVSVAPAPQSIPSTNREDTLGELPPKSTFKNYNEEIARPSASPLRKPSFSAAKNIGISNHSRLHIILPSSAARATASGSLTDLNGCIVDMSIPTASGAAFPGLVIKNVSKSLIVAGRVNGPVHITGVSDSILVVVAGQVRIHECSNVDIYLHCGTHPIIEDCSGMRFAPLPSAYVTEAEESTENQWDQVDDFKWLKAGQSPNWTTLSEGERLSDELWRNVVPGQPGVSVEESLKKLGIPRR</sequence>
<dbReference type="InterPro" id="IPR027684">
    <property type="entry name" value="TBCC"/>
</dbReference>
<dbReference type="InterPro" id="IPR038397">
    <property type="entry name" value="TBCC_N_sf"/>
</dbReference>
<dbReference type="GO" id="GO:0005737">
    <property type="term" value="C:cytoplasm"/>
    <property type="evidence" value="ECO:0007669"/>
    <property type="project" value="UniProtKB-SubCell"/>
</dbReference>
<dbReference type="Proteomes" id="UP000635477">
    <property type="component" value="Unassembled WGS sequence"/>
</dbReference>
<comment type="similarity">
    <text evidence="2">Belongs to the TBCC family.</text>
</comment>
<protein>
    <recommendedName>
        <fullName evidence="5">C-CAP/cofactor C-like domain-containing protein</fullName>
    </recommendedName>
</protein>
<dbReference type="GO" id="GO:0007021">
    <property type="term" value="P:tubulin complex assembly"/>
    <property type="evidence" value="ECO:0007669"/>
    <property type="project" value="TreeGrafter"/>
</dbReference>
<gene>
    <name evidence="6" type="ORF">FZEAL_4015</name>
</gene>
<dbReference type="PANTHER" id="PTHR15139:SF0">
    <property type="entry name" value="TUBULIN-SPECIFIC CHAPERONE C"/>
    <property type="match status" value="1"/>
</dbReference>
<organism evidence="6 7">
    <name type="scientific">Fusarium zealandicum</name>
    <dbReference type="NCBI Taxonomy" id="1053134"/>
    <lineage>
        <taxon>Eukaryota</taxon>
        <taxon>Fungi</taxon>
        <taxon>Dikarya</taxon>
        <taxon>Ascomycota</taxon>
        <taxon>Pezizomycotina</taxon>
        <taxon>Sordariomycetes</taxon>
        <taxon>Hypocreomycetidae</taxon>
        <taxon>Hypocreales</taxon>
        <taxon>Nectriaceae</taxon>
        <taxon>Fusarium</taxon>
        <taxon>Fusarium staphyleae species complex</taxon>
    </lineage>
</organism>
<keyword evidence="3" id="KW-0963">Cytoplasm</keyword>
<dbReference type="AlphaFoldDB" id="A0A8H4XL74"/>
<keyword evidence="7" id="KW-1185">Reference proteome</keyword>
<dbReference type="Gene3D" id="2.160.20.70">
    <property type="match status" value="1"/>
</dbReference>
<dbReference type="OrthoDB" id="194775at2759"/>
<reference evidence="6" key="1">
    <citation type="journal article" date="2020" name="BMC Genomics">
        <title>Correction to: Identification and distribution of gene clusters required for synthesis of sphingolipid metabolism inhibitors in diverse species of the filamentous fungus Fusarium.</title>
        <authorList>
            <person name="Kim H.S."/>
            <person name="Lohmar J.M."/>
            <person name="Busman M."/>
            <person name="Brown D.W."/>
            <person name="Naumann T.A."/>
            <person name="Divon H.H."/>
            <person name="Lysoe E."/>
            <person name="Uhlig S."/>
            <person name="Proctor R.H."/>
        </authorList>
    </citation>
    <scope>NUCLEOTIDE SEQUENCE</scope>
    <source>
        <strain evidence="6">NRRL 22465</strain>
    </source>
</reference>
<comment type="caution">
    <text evidence="6">The sequence shown here is derived from an EMBL/GenBank/DDBJ whole genome shotgun (WGS) entry which is preliminary data.</text>
</comment>
<dbReference type="InterPro" id="IPR016098">
    <property type="entry name" value="CAP/MinC_C"/>
</dbReference>
<evidence type="ECO:0000256" key="4">
    <source>
        <dbReference type="SAM" id="MobiDB-lite"/>
    </source>
</evidence>
<evidence type="ECO:0000259" key="5">
    <source>
        <dbReference type="PROSITE" id="PS51329"/>
    </source>
</evidence>
<dbReference type="Pfam" id="PF07986">
    <property type="entry name" value="TBCC"/>
    <property type="match status" value="1"/>
</dbReference>
<feature type="region of interest" description="Disordered" evidence="4">
    <location>
        <begin position="148"/>
        <end position="200"/>
    </location>
</feature>
<reference evidence="6" key="2">
    <citation type="submission" date="2020-05" db="EMBL/GenBank/DDBJ databases">
        <authorList>
            <person name="Kim H.-S."/>
            <person name="Proctor R.H."/>
            <person name="Brown D.W."/>
        </authorList>
    </citation>
    <scope>NUCLEOTIDE SEQUENCE</scope>
    <source>
        <strain evidence="6">NRRL 22465</strain>
    </source>
</reference>
<evidence type="ECO:0000256" key="3">
    <source>
        <dbReference type="ARBA" id="ARBA00022490"/>
    </source>
</evidence>
<dbReference type="Gene3D" id="1.20.58.1250">
    <property type="entry name" value="Tubulin Binding Cofactor C, N-terminal domain"/>
    <property type="match status" value="1"/>
</dbReference>
<dbReference type="EMBL" id="JABEYC010000272">
    <property type="protein sequence ID" value="KAF4979849.1"/>
    <property type="molecule type" value="Genomic_DNA"/>
</dbReference>
<dbReference type="GO" id="GO:0007023">
    <property type="term" value="P:post-chaperonin tubulin folding pathway"/>
    <property type="evidence" value="ECO:0007669"/>
    <property type="project" value="InterPro"/>
</dbReference>
<evidence type="ECO:0000313" key="7">
    <source>
        <dbReference type="Proteomes" id="UP000635477"/>
    </source>
</evidence>
<dbReference type="PANTHER" id="PTHR15139">
    <property type="entry name" value="TUBULIN FOLDING COFACTOR C"/>
    <property type="match status" value="1"/>
</dbReference>
<dbReference type="InterPro" id="IPR012945">
    <property type="entry name" value="Tubulin-bd_cofactor_C_dom"/>
</dbReference>
<proteinExistence type="inferred from homology"/>
<dbReference type="PROSITE" id="PS51329">
    <property type="entry name" value="C_CAP_COFACTOR_C"/>
    <property type="match status" value="1"/>
</dbReference>
<name>A0A8H4XL74_9HYPO</name>
<evidence type="ECO:0000256" key="2">
    <source>
        <dbReference type="ARBA" id="ARBA00008848"/>
    </source>
</evidence>
<evidence type="ECO:0000256" key="1">
    <source>
        <dbReference type="ARBA" id="ARBA00004496"/>
    </source>
</evidence>
<evidence type="ECO:0000313" key="6">
    <source>
        <dbReference type="EMBL" id="KAF4979849.1"/>
    </source>
</evidence>
<feature type="domain" description="C-CAP/cofactor C-like" evidence="5">
    <location>
        <begin position="240"/>
        <end position="366"/>
    </location>
</feature>
<dbReference type="InterPro" id="IPR017901">
    <property type="entry name" value="C-CAP_CF_C-like"/>
</dbReference>
<accession>A0A8H4XL74</accession>